<reference evidence="4" key="1">
    <citation type="journal article" date="2014" name="Int. J. Syst. Evol. Microbiol.">
        <title>Complete genome sequence of Corynebacterium casei LMG S-19264T (=DSM 44701T), isolated from a smear-ripened cheese.</title>
        <authorList>
            <consortium name="US DOE Joint Genome Institute (JGI-PGF)"/>
            <person name="Walter F."/>
            <person name="Albersmeier A."/>
            <person name="Kalinowski J."/>
            <person name="Ruckert C."/>
        </authorList>
    </citation>
    <scope>NUCLEOTIDE SEQUENCE</scope>
    <source>
        <strain evidence="4">CCM 7664</strain>
    </source>
</reference>
<dbReference type="PIRSF" id="PIRSF006386">
    <property type="entry name" value="HCCAis_GSTk"/>
    <property type="match status" value="1"/>
</dbReference>
<dbReference type="PANTHER" id="PTHR42943:SF13">
    <property type="entry name" value="GLUTATHIONE S-TRANSFERASE KAPPA-RELATED"/>
    <property type="match status" value="1"/>
</dbReference>
<dbReference type="EC" id="5.99.1.4" evidence="1"/>
<dbReference type="GO" id="GO:0006749">
    <property type="term" value="P:glutathione metabolic process"/>
    <property type="evidence" value="ECO:0007669"/>
    <property type="project" value="TreeGrafter"/>
</dbReference>
<accession>A0A8J3AXS2</accession>
<dbReference type="GO" id="GO:0004602">
    <property type="term" value="F:glutathione peroxidase activity"/>
    <property type="evidence" value="ECO:0007669"/>
    <property type="project" value="TreeGrafter"/>
</dbReference>
<dbReference type="RefSeq" id="WP_188420195.1">
    <property type="nucleotide sequence ID" value="NZ_BMDP01000002.1"/>
</dbReference>
<feature type="active site" description="Nucleophile" evidence="2">
    <location>
        <position position="13"/>
    </location>
</feature>
<dbReference type="AlphaFoldDB" id="A0A8J3AXS2"/>
<evidence type="ECO:0000259" key="3">
    <source>
        <dbReference type="Pfam" id="PF01323"/>
    </source>
</evidence>
<dbReference type="InterPro" id="IPR036249">
    <property type="entry name" value="Thioredoxin-like_sf"/>
</dbReference>
<keyword evidence="1 4" id="KW-0413">Isomerase</keyword>
<dbReference type="EMBL" id="BMDP01000002">
    <property type="protein sequence ID" value="GGI54101.1"/>
    <property type="molecule type" value="Genomic_DNA"/>
</dbReference>
<dbReference type="SUPFAM" id="SSF52833">
    <property type="entry name" value="Thioredoxin-like"/>
    <property type="match status" value="1"/>
</dbReference>
<dbReference type="Gene3D" id="3.40.30.10">
    <property type="entry name" value="Glutaredoxin"/>
    <property type="match status" value="1"/>
</dbReference>
<dbReference type="GO" id="GO:1901170">
    <property type="term" value="P:naphthalene catabolic process"/>
    <property type="evidence" value="ECO:0007669"/>
    <property type="project" value="InterPro"/>
</dbReference>
<dbReference type="GO" id="GO:0018845">
    <property type="term" value="F:2-hydroxychromene-2-carboxylate isomerase activity"/>
    <property type="evidence" value="ECO:0007669"/>
    <property type="project" value="UniProtKB-UniRule"/>
</dbReference>
<dbReference type="Pfam" id="PF01323">
    <property type="entry name" value="DSBA"/>
    <property type="match status" value="1"/>
</dbReference>
<sequence>MAKVCEYYFAMQSPWSYLGHQRLIALAQKHGAQIDMKPVDLGKVFNVSGGLPLAKRPPQRQAYRLLEMKRWSERLGLPMNLQPKFFPVSGDPSAKLVIAAKLAHGTDAALALAGNIMQALWVEEKNIADGATLIALANAAGHDGEALLKSSETASVQGEYDEFTNDAIAASMFGAPWYVVDGEAFWGQDRLDFVEEALQK</sequence>
<evidence type="ECO:0000313" key="4">
    <source>
        <dbReference type="EMBL" id="GGI54101.1"/>
    </source>
</evidence>
<dbReference type="InterPro" id="IPR001853">
    <property type="entry name" value="DSBA-like_thioredoxin_dom"/>
</dbReference>
<comment type="similarity">
    <text evidence="1">Belongs to the GST superfamily. NadH family.</text>
</comment>
<protein>
    <recommendedName>
        <fullName evidence="1">2-hydroxychromene-2-carboxylate isomerase</fullName>
        <ecNumber evidence="1">5.99.1.4</ecNumber>
    </recommendedName>
</protein>
<dbReference type="Proteomes" id="UP000627205">
    <property type="component" value="Unassembled WGS sequence"/>
</dbReference>
<evidence type="ECO:0000313" key="5">
    <source>
        <dbReference type="Proteomes" id="UP000627205"/>
    </source>
</evidence>
<reference evidence="4" key="2">
    <citation type="submission" date="2020-09" db="EMBL/GenBank/DDBJ databases">
        <authorList>
            <person name="Sun Q."/>
            <person name="Sedlacek I."/>
        </authorList>
    </citation>
    <scope>NUCLEOTIDE SEQUENCE</scope>
    <source>
        <strain evidence="4">CCM 7664</strain>
    </source>
</reference>
<organism evidence="4 5">
    <name type="scientific">Oxalicibacterium solurbis</name>
    <dbReference type="NCBI Taxonomy" id="69280"/>
    <lineage>
        <taxon>Bacteria</taxon>
        <taxon>Pseudomonadati</taxon>
        <taxon>Pseudomonadota</taxon>
        <taxon>Betaproteobacteria</taxon>
        <taxon>Burkholderiales</taxon>
        <taxon>Oxalobacteraceae</taxon>
        <taxon>Oxalicibacterium</taxon>
    </lineage>
</organism>
<feature type="domain" description="DSBA-like thioredoxin" evidence="3">
    <location>
        <begin position="7"/>
        <end position="199"/>
    </location>
</feature>
<evidence type="ECO:0000256" key="1">
    <source>
        <dbReference type="PIRNR" id="PIRNR006386"/>
    </source>
</evidence>
<comment type="caution">
    <text evidence="4">The sequence shown here is derived from an EMBL/GenBank/DDBJ whole genome shotgun (WGS) entry which is preliminary data.</text>
</comment>
<keyword evidence="5" id="KW-1185">Reference proteome</keyword>
<dbReference type="CDD" id="cd03022">
    <property type="entry name" value="DsbA_HCCA_Iso"/>
    <property type="match status" value="1"/>
</dbReference>
<name>A0A8J3AXS2_9BURK</name>
<dbReference type="InterPro" id="IPR051924">
    <property type="entry name" value="GST_Kappa/NadH"/>
</dbReference>
<evidence type="ECO:0000256" key="2">
    <source>
        <dbReference type="PIRSR" id="PIRSR006386-1"/>
    </source>
</evidence>
<dbReference type="GO" id="GO:0004364">
    <property type="term" value="F:glutathione transferase activity"/>
    <property type="evidence" value="ECO:0007669"/>
    <property type="project" value="TreeGrafter"/>
</dbReference>
<proteinExistence type="inferred from homology"/>
<gene>
    <name evidence="4" type="ORF">GCM10011430_12750</name>
</gene>
<dbReference type="PANTHER" id="PTHR42943">
    <property type="entry name" value="GLUTATHIONE S-TRANSFERASE KAPPA"/>
    <property type="match status" value="1"/>
</dbReference>
<dbReference type="InterPro" id="IPR014440">
    <property type="entry name" value="HCCAis_GSTk"/>
</dbReference>
<dbReference type="InterPro" id="IPR044087">
    <property type="entry name" value="NahD-like"/>
</dbReference>
<comment type="catalytic activity">
    <reaction evidence="1">
        <text>2-hydroxychromene-2-carboxylate = (3E)-4-(2-hydroxyphenyl)-2-oxobut-3-enoate</text>
        <dbReference type="Rhea" id="RHEA:27401"/>
        <dbReference type="ChEBI" id="CHEBI:59350"/>
        <dbReference type="ChEBI" id="CHEBI:59353"/>
        <dbReference type="EC" id="5.99.1.4"/>
    </reaction>
</comment>